<accession>A0ABY6PSX5</accession>
<gene>
    <name evidence="1" type="ORF">NEH16_15240</name>
</gene>
<keyword evidence="2" id="KW-1185">Reference proteome</keyword>
<proteinExistence type="predicted"/>
<name>A0ABY6PSX5_9ACTN</name>
<organism evidence="1 2">
    <name type="scientific">Streptomyces drozdowiczii</name>
    <dbReference type="NCBI Taxonomy" id="202862"/>
    <lineage>
        <taxon>Bacteria</taxon>
        <taxon>Bacillati</taxon>
        <taxon>Actinomycetota</taxon>
        <taxon>Actinomycetes</taxon>
        <taxon>Kitasatosporales</taxon>
        <taxon>Streptomycetaceae</taxon>
        <taxon>Streptomyces</taxon>
    </lineage>
</organism>
<protein>
    <submittedName>
        <fullName evidence="1">Uncharacterized protein</fullName>
    </submittedName>
</protein>
<evidence type="ECO:0000313" key="2">
    <source>
        <dbReference type="Proteomes" id="UP001164963"/>
    </source>
</evidence>
<evidence type="ECO:0000313" key="1">
    <source>
        <dbReference type="EMBL" id="UZK55298.1"/>
    </source>
</evidence>
<dbReference type="InterPro" id="IPR027417">
    <property type="entry name" value="P-loop_NTPase"/>
</dbReference>
<sequence>MSTPARVPGVVWVKREWKFRTNPFPATGMARIGGTDDRENGLLYEPDVHAEELREAIEKFVLGMAFSGLKFGYLWSAGVSRNDSDARGFGKSVFMQHLVGRINADFGVDVYREAGLDSADAAEVPICSLFTSFDTAHVRSLGAALFAAVEYAVKFRSDGTAPLAKRLRDRLAEQIGDPDVKALTKAVADTHRALRGRTLGPPDDKLIVALCDEDSGAAADYLTKISPISRSRNGAVHMATFLIFAAAAGMKHVLLCCDQLEDLASSTTAKAKRELEVERFRDVIVETLPMADMLTLIATMHPRASLTMKHAWALADLPSFDLTPSNRFSTLELPPLRDATQAAQLLKPYLAAATKEGAQREDDLLPFTAEAVDSLFERSTRKPRDVLRKAHIVLVAASGLNLKSITSSDVENILGMPGQRMASDQDEIPGTLDWSRG</sequence>
<dbReference type="RefSeq" id="WP_242442100.1">
    <property type="nucleotide sequence ID" value="NZ_CP098740.1"/>
</dbReference>
<reference evidence="1" key="1">
    <citation type="journal article" date="2022" name="Front. Microbiol.">
        <title>Mirubactin C rescues the lethal effect of cell wall biosynthesis mutations in Bacillus subtilis.</title>
        <authorList>
            <person name="Kepplinger B."/>
            <person name="Wen X."/>
            <person name="Tyler A.R."/>
            <person name="Kim B.Y."/>
            <person name="Brown J."/>
            <person name="Banks P."/>
            <person name="Dashti Y."/>
            <person name="Mackenzie E.S."/>
            <person name="Wills C."/>
            <person name="Kawai Y."/>
            <person name="Waldron K.J."/>
            <person name="Allenby N.E.E."/>
            <person name="Wu L.J."/>
            <person name="Hall M.J."/>
            <person name="Errington J."/>
        </authorList>
    </citation>
    <scope>NUCLEOTIDE SEQUENCE</scope>
    <source>
        <strain evidence="1">MDA8-470</strain>
    </source>
</reference>
<dbReference type="Proteomes" id="UP001164963">
    <property type="component" value="Chromosome"/>
</dbReference>
<dbReference type="EMBL" id="CP098740">
    <property type="protein sequence ID" value="UZK55298.1"/>
    <property type="molecule type" value="Genomic_DNA"/>
</dbReference>
<dbReference type="SUPFAM" id="SSF52540">
    <property type="entry name" value="P-loop containing nucleoside triphosphate hydrolases"/>
    <property type="match status" value="1"/>
</dbReference>